<dbReference type="GO" id="GO:0004096">
    <property type="term" value="F:catalase activity"/>
    <property type="evidence" value="ECO:0007669"/>
    <property type="project" value="InterPro"/>
</dbReference>
<keyword evidence="7" id="KW-0376">Hydrogen peroxide</keyword>
<dbReference type="GO" id="GO:0046872">
    <property type="term" value="F:metal ion binding"/>
    <property type="evidence" value="ECO:0007669"/>
    <property type="project" value="UniProtKB-KW"/>
</dbReference>
<dbReference type="PROSITE" id="PS51402">
    <property type="entry name" value="CATALASE_3"/>
    <property type="match status" value="1"/>
</dbReference>
<evidence type="ECO:0000256" key="1">
    <source>
        <dbReference type="ARBA" id="ARBA00005329"/>
    </source>
</evidence>
<reference evidence="9" key="1">
    <citation type="submission" date="2023-06" db="EMBL/GenBank/DDBJ databases">
        <title>Genome-scale phylogeny and comparative genomics of the fungal order Sordariales.</title>
        <authorList>
            <consortium name="Lawrence Berkeley National Laboratory"/>
            <person name="Hensen N."/>
            <person name="Bonometti L."/>
            <person name="Westerberg I."/>
            <person name="Brannstrom I.O."/>
            <person name="Guillou S."/>
            <person name="Cros-Aarteil S."/>
            <person name="Calhoun S."/>
            <person name="Haridas S."/>
            <person name="Kuo A."/>
            <person name="Mondo S."/>
            <person name="Pangilinan J."/>
            <person name="Riley R."/>
            <person name="Labutti K."/>
            <person name="Andreopoulos B."/>
            <person name="Lipzen A."/>
            <person name="Chen C."/>
            <person name="Yanf M."/>
            <person name="Daum C."/>
            <person name="Ng V."/>
            <person name="Clum A."/>
            <person name="Steindorff A."/>
            <person name="Ohm R."/>
            <person name="Martin F."/>
            <person name="Silar P."/>
            <person name="Natvig D."/>
            <person name="Lalanne C."/>
            <person name="Gautier V."/>
            <person name="Ament-Velasquez S.L."/>
            <person name="Kruys A."/>
            <person name="Hutchinson M.I."/>
            <person name="Powell A.J."/>
            <person name="Barry K."/>
            <person name="Miller A.N."/>
            <person name="Grigoriev I.V."/>
            <person name="Debuchy R."/>
            <person name="Gladieux P."/>
            <person name="Thoren M.H."/>
            <person name="Johannesson H."/>
        </authorList>
    </citation>
    <scope>NUCLEOTIDE SEQUENCE</scope>
    <source>
        <strain evidence="9">CBS 606.72</strain>
    </source>
</reference>
<evidence type="ECO:0000256" key="3">
    <source>
        <dbReference type="ARBA" id="ARBA00022617"/>
    </source>
</evidence>
<evidence type="ECO:0000256" key="4">
    <source>
        <dbReference type="ARBA" id="ARBA00022723"/>
    </source>
</evidence>
<dbReference type="PRINTS" id="PR00067">
    <property type="entry name" value="CATALASE"/>
</dbReference>
<comment type="caution">
    <text evidence="9">The sequence shown here is derived from an EMBL/GenBank/DDBJ whole genome shotgun (WGS) entry which is preliminary data.</text>
</comment>
<dbReference type="EMBL" id="JAULSU010000003">
    <property type="protein sequence ID" value="KAK0623069.1"/>
    <property type="molecule type" value="Genomic_DNA"/>
</dbReference>
<gene>
    <name evidence="9" type="ORF">B0T14DRAFT_163247</name>
</gene>
<dbReference type="GO" id="GO:0005739">
    <property type="term" value="C:mitochondrion"/>
    <property type="evidence" value="ECO:0007669"/>
    <property type="project" value="TreeGrafter"/>
</dbReference>
<dbReference type="InterPro" id="IPR024708">
    <property type="entry name" value="Catalase_AS"/>
</dbReference>
<dbReference type="InterPro" id="IPR020835">
    <property type="entry name" value="Catalase_sf"/>
</dbReference>
<dbReference type="PANTHER" id="PTHR11465">
    <property type="entry name" value="CATALASE"/>
    <property type="match status" value="1"/>
</dbReference>
<evidence type="ECO:0000256" key="6">
    <source>
        <dbReference type="ARBA" id="ARBA00023004"/>
    </source>
</evidence>
<protein>
    <submittedName>
        <fullName evidence="9">Catalase-domain-containing protein</fullName>
    </submittedName>
</protein>
<evidence type="ECO:0000259" key="8">
    <source>
        <dbReference type="SMART" id="SM01060"/>
    </source>
</evidence>
<keyword evidence="4" id="KW-0479">Metal-binding</keyword>
<comment type="similarity">
    <text evidence="1">Belongs to the catalase family.</text>
</comment>
<dbReference type="GO" id="GO:0005777">
    <property type="term" value="C:peroxisome"/>
    <property type="evidence" value="ECO:0007669"/>
    <property type="project" value="TreeGrafter"/>
</dbReference>
<dbReference type="GO" id="GO:0020037">
    <property type="term" value="F:heme binding"/>
    <property type="evidence" value="ECO:0007669"/>
    <property type="project" value="InterPro"/>
</dbReference>
<keyword evidence="10" id="KW-1185">Reference proteome</keyword>
<dbReference type="Pfam" id="PF00199">
    <property type="entry name" value="Catalase"/>
    <property type="match status" value="1"/>
</dbReference>
<dbReference type="SUPFAM" id="SSF56634">
    <property type="entry name" value="Heme-dependent catalase-like"/>
    <property type="match status" value="2"/>
</dbReference>
<evidence type="ECO:0000256" key="7">
    <source>
        <dbReference type="ARBA" id="ARBA00023324"/>
    </source>
</evidence>
<evidence type="ECO:0000256" key="5">
    <source>
        <dbReference type="ARBA" id="ARBA00023002"/>
    </source>
</evidence>
<dbReference type="AlphaFoldDB" id="A0AA39WWS3"/>
<dbReference type="Proteomes" id="UP001175000">
    <property type="component" value="Unassembled WGS sequence"/>
</dbReference>
<dbReference type="Gene3D" id="2.40.180.10">
    <property type="entry name" value="Catalase core domain"/>
    <property type="match status" value="2"/>
</dbReference>
<dbReference type="InterPro" id="IPR011614">
    <property type="entry name" value="Catalase_core"/>
</dbReference>
<feature type="domain" description="Catalase core" evidence="8">
    <location>
        <begin position="1"/>
        <end position="158"/>
    </location>
</feature>
<dbReference type="GO" id="GO:0042542">
    <property type="term" value="P:response to hydrogen peroxide"/>
    <property type="evidence" value="ECO:0007669"/>
    <property type="project" value="TreeGrafter"/>
</dbReference>
<keyword evidence="3" id="KW-0349">Heme</keyword>
<keyword evidence="5" id="KW-0560">Oxidoreductase</keyword>
<dbReference type="PANTHER" id="PTHR11465:SF9">
    <property type="entry name" value="CATALASE"/>
    <property type="match status" value="1"/>
</dbReference>
<dbReference type="SMART" id="SM01060">
    <property type="entry name" value="Catalase"/>
    <property type="match status" value="1"/>
</dbReference>
<accession>A0AA39WWS3</accession>
<keyword evidence="2" id="KW-0575">Peroxidase</keyword>
<evidence type="ECO:0000313" key="9">
    <source>
        <dbReference type="EMBL" id="KAK0623069.1"/>
    </source>
</evidence>
<sequence length="162" mass="18093">MLDLLAHFDRERIPERVVHSKGAGACEQFEVTHDVSDITSIDMFNQIGKKTEVLARFSTVGGEKGSSDAARYPRAKSFPVNIFDLTKVWPHSLAPLRPVGKLTLNRNPQNYSAEIEQAAISPSHLVQYQVSNPLRILSCMRDCFRIPIRSVTAWGRTAISSL</sequence>
<name>A0AA39WWS3_9PEZI</name>
<evidence type="ECO:0000256" key="2">
    <source>
        <dbReference type="ARBA" id="ARBA00022559"/>
    </source>
</evidence>
<keyword evidence="6" id="KW-0408">Iron</keyword>
<organism evidence="9 10">
    <name type="scientific">Immersiella caudata</name>
    <dbReference type="NCBI Taxonomy" id="314043"/>
    <lineage>
        <taxon>Eukaryota</taxon>
        <taxon>Fungi</taxon>
        <taxon>Dikarya</taxon>
        <taxon>Ascomycota</taxon>
        <taxon>Pezizomycotina</taxon>
        <taxon>Sordariomycetes</taxon>
        <taxon>Sordariomycetidae</taxon>
        <taxon>Sordariales</taxon>
        <taxon>Lasiosphaeriaceae</taxon>
        <taxon>Immersiella</taxon>
    </lineage>
</organism>
<dbReference type="InterPro" id="IPR018028">
    <property type="entry name" value="Catalase"/>
</dbReference>
<evidence type="ECO:0000313" key="10">
    <source>
        <dbReference type="Proteomes" id="UP001175000"/>
    </source>
</evidence>
<proteinExistence type="inferred from homology"/>
<dbReference type="GO" id="GO:0042744">
    <property type="term" value="P:hydrogen peroxide catabolic process"/>
    <property type="evidence" value="ECO:0007669"/>
    <property type="project" value="UniProtKB-KW"/>
</dbReference>
<dbReference type="PROSITE" id="PS00438">
    <property type="entry name" value="CATALASE_2"/>
    <property type="match status" value="1"/>
</dbReference>